<keyword evidence="8" id="KW-1185">Reference proteome</keyword>
<dbReference type="GO" id="GO:0003700">
    <property type="term" value="F:DNA-binding transcription factor activity"/>
    <property type="evidence" value="ECO:0007669"/>
    <property type="project" value="InterPro"/>
</dbReference>
<protein>
    <submittedName>
        <fullName evidence="7">Transcriptional regulator, MerR family</fullName>
    </submittedName>
</protein>
<keyword evidence="2" id="KW-0805">Transcription regulation</keyword>
<dbReference type="eggNOG" id="COG0789">
    <property type="taxonomic scope" value="Bacteria"/>
</dbReference>
<dbReference type="STRING" id="1121324.CLIT_10c05070"/>
<comment type="caution">
    <text evidence="7">The sequence shown here is derived from an EMBL/GenBank/DDBJ whole genome shotgun (WGS) entry which is preliminary data.</text>
</comment>
<dbReference type="InterPro" id="IPR000551">
    <property type="entry name" value="MerR-type_HTH_dom"/>
</dbReference>
<evidence type="ECO:0000256" key="4">
    <source>
        <dbReference type="ARBA" id="ARBA00023163"/>
    </source>
</evidence>
<evidence type="ECO:0000259" key="6">
    <source>
        <dbReference type="PROSITE" id="PS50937"/>
    </source>
</evidence>
<reference evidence="7 8" key="1">
    <citation type="submission" date="2014-03" db="EMBL/GenBank/DDBJ databases">
        <title>Genome sequence of Clostridium litorale W6, DSM 5388.</title>
        <authorList>
            <person name="Poehlein A."/>
            <person name="Jagirdar A."/>
            <person name="Khonsari B."/>
            <person name="Chibani C.M."/>
            <person name="Gutierrez Gutierrez D.A."/>
            <person name="Davydova E."/>
            <person name="Alghaithi H.S."/>
            <person name="Nair K.P."/>
            <person name="Dhamotharan K."/>
            <person name="Chandran L."/>
            <person name="G W."/>
            <person name="Daniel R."/>
        </authorList>
    </citation>
    <scope>NUCLEOTIDE SEQUENCE [LARGE SCALE GENOMIC DNA]</scope>
    <source>
        <strain evidence="7 8">W6</strain>
    </source>
</reference>
<dbReference type="GO" id="GO:0003677">
    <property type="term" value="F:DNA binding"/>
    <property type="evidence" value="ECO:0007669"/>
    <property type="project" value="UniProtKB-KW"/>
</dbReference>
<dbReference type="Proteomes" id="UP000027946">
    <property type="component" value="Unassembled WGS sequence"/>
</dbReference>
<evidence type="ECO:0000256" key="5">
    <source>
        <dbReference type="SAM" id="Coils"/>
    </source>
</evidence>
<evidence type="ECO:0000256" key="1">
    <source>
        <dbReference type="ARBA" id="ARBA00022491"/>
    </source>
</evidence>
<keyword evidence="3" id="KW-0238">DNA-binding</keyword>
<dbReference type="Pfam" id="PF13411">
    <property type="entry name" value="MerR_1"/>
    <property type="match status" value="1"/>
</dbReference>
<evidence type="ECO:0000256" key="3">
    <source>
        <dbReference type="ARBA" id="ARBA00023125"/>
    </source>
</evidence>
<feature type="domain" description="HTH merR-type" evidence="6">
    <location>
        <begin position="1"/>
        <end position="73"/>
    </location>
</feature>
<keyword evidence="1" id="KW-0678">Repressor</keyword>
<evidence type="ECO:0000313" key="8">
    <source>
        <dbReference type="Proteomes" id="UP000027946"/>
    </source>
</evidence>
<dbReference type="PANTHER" id="PTHR30204:SF69">
    <property type="entry name" value="MERR-FAMILY TRANSCRIPTIONAL REGULATOR"/>
    <property type="match status" value="1"/>
</dbReference>
<dbReference type="PROSITE" id="PS50937">
    <property type="entry name" value="HTH_MERR_2"/>
    <property type="match status" value="1"/>
</dbReference>
<evidence type="ECO:0000313" key="7">
    <source>
        <dbReference type="EMBL" id="KDR95780.1"/>
    </source>
</evidence>
<sequence>MSNIFNIREIAKILGVSAPTLRYWENEEIYTVHKNECNNYREYNMTDLIKLADITFYRSLGIPVKKLKKFETLKLENTEKILKSLNSDINQKILEYQQMLNKVKLKQLHIEEIQNLNGIDYVYEDIAIEKVVRFEYTEKDKVSRYIDDTSCYVKFQNSSDLSAEIRGIVVESDYIDDNVLWENTHSQKFAVFLVKEIASQDYVNNMKEKIDLINKKHRTGIILAQFLLTANYKNKQVDFLKAYVELLD</sequence>
<gene>
    <name evidence="7" type="ORF">CLIT_10c05070</name>
</gene>
<keyword evidence="5" id="KW-0175">Coiled coil</keyword>
<dbReference type="Gene3D" id="1.10.1660.10">
    <property type="match status" value="1"/>
</dbReference>
<dbReference type="InterPro" id="IPR009061">
    <property type="entry name" value="DNA-bd_dom_put_sf"/>
</dbReference>
<dbReference type="EMBL" id="JJMM01000010">
    <property type="protein sequence ID" value="KDR95780.1"/>
    <property type="molecule type" value="Genomic_DNA"/>
</dbReference>
<organism evidence="7 8">
    <name type="scientific">Peptoclostridium litorale DSM 5388</name>
    <dbReference type="NCBI Taxonomy" id="1121324"/>
    <lineage>
        <taxon>Bacteria</taxon>
        <taxon>Bacillati</taxon>
        <taxon>Bacillota</taxon>
        <taxon>Clostridia</taxon>
        <taxon>Peptostreptococcales</taxon>
        <taxon>Peptoclostridiaceae</taxon>
        <taxon>Peptoclostridium</taxon>
    </lineage>
</organism>
<evidence type="ECO:0000256" key="2">
    <source>
        <dbReference type="ARBA" id="ARBA00023015"/>
    </source>
</evidence>
<keyword evidence="4" id="KW-0804">Transcription</keyword>
<dbReference type="AlphaFoldDB" id="A0A069RHZ4"/>
<dbReference type="InterPro" id="IPR047057">
    <property type="entry name" value="MerR_fam"/>
</dbReference>
<dbReference type="RefSeq" id="WP_038264332.1">
    <property type="nucleotide sequence ID" value="NZ_FSRH01000011.1"/>
</dbReference>
<accession>A0A069RHZ4</accession>
<dbReference type="OrthoDB" id="6160at2"/>
<dbReference type="PANTHER" id="PTHR30204">
    <property type="entry name" value="REDOX-CYCLING DRUG-SENSING TRANSCRIPTIONAL ACTIVATOR SOXR"/>
    <property type="match status" value="1"/>
</dbReference>
<dbReference type="SMART" id="SM00422">
    <property type="entry name" value="HTH_MERR"/>
    <property type="match status" value="1"/>
</dbReference>
<proteinExistence type="predicted"/>
<dbReference type="SUPFAM" id="SSF46955">
    <property type="entry name" value="Putative DNA-binding domain"/>
    <property type="match status" value="1"/>
</dbReference>
<feature type="coiled-coil region" evidence="5">
    <location>
        <begin position="75"/>
        <end position="102"/>
    </location>
</feature>
<dbReference type="CDD" id="cd00592">
    <property type="entry name" value="HTH_MerR-like"/>
    <property type="match status" value="1"/>
</dbReference>
<name>A0A069RHZ4_PEPLI</name>